<dbReference type="OrthoDB" id="8385759at2"/>
<dbReference type="CDD" id="cd02440">
    <property type="entry name" value="AdoMet_MTases"/>
    <property type="match status" value="1"/>
</dbReference>
<keyword evidence="2" id="KW-0489">Methyltransferase</keyword>
<dbReference type="GO" id="GO:0008168">
    <property type="term" value="F:methyltransferase activity"/>
    <property type="evidence" value="ECO:0007669"/>
    <property type="project" value="UniProtKB-KW"/>
</dbReference>
<dbReference type="Proteomes" id="UP000318065">
    <property type="component" value="Chromosome"/>
</dbReference>
<proteinExistence type="predicted"/>
<organism evidence="2 3">
    <name type="scientific">Rubrobacter xylanophilus</name>
    <dbReference type="NCBI Taxonomy" id="49319"/>
    <lineage>
        <taxon>Bacteria</taxon>
        <taxon>Bacillati</taxon>
        <taxon>Actinomycetota</taxon>
        <taxon>Rubrobacteria</taxon>
        <taxon>Rubrobacterales</taxon>
        <taxon>Rubrobacteraceae</taxon>
        <taxon>Rubrobacter</taxon>
    </lineage>
</organism>
<dbReference type="SUPFAM" id="SSF53335">
    <property type="entry name" value="S-adenosyl-L-methionine-dependent methyltransferases"/>
    <property type="match status" value="1"/>
</dbReference>
<name>A0A510HN48_9ACTN</name>
<gene>
    <name evidence="2" type="ORF">RxyAA322_17610</name>
</gene>
<dbReference type="InterPro" id="IPR041698">
    <property type="entry name" value="Methyltransf_25"/>
</dbReference>
<reference evidence="2" key="1">
    <citation type="journal article" date="2019" name="Microbiol. Resour. Announc.">
        <title>Complete Genome Sequence of Rubrobacter xylanophilus Strain AA3-22, Isolated from Arima Onsen in Japan.</title>
        <authorList>
            <person name="Tomariguchi N."/>
            <person name="Miyazaki K."/>
        </authorList>
    </citation>
    <scope>NUCLEOTIDE SEQUENCE [LARGE SCALE GENOMIC DNA]</scope>
    <source>
        <strain evidence="2">AA3-22</strain>
    </source>
</reference>
<dbReference type="EMBL" id="AP019791">
    <property type="protein sequence ID" value="BBL79907.1"/>
    <property type="molecule type" value="Genomic_DNA"/>
</dbReference>
<sequence length="285" mass="31091">MDEILEQNRRSWNAAAEAHASHRRALAGFLRSGGVTLFPEERELLGDLRGLRVAHLMCSAGGDTLSLVNLGARATGVDMSDRAIELARELSRKTGLQARFVRSEVCGWLGAVRERFDVVFCSYGVVCWLRDLDLWARGVAGVLAGGGRFVMVEFHPLADMLDGGWRLRRAYPSGGERVRLEEGVGDYVGESGEGLAPGGYSPGVRGFRNPHPCHLYRWGLGEVITALSGAGLQILELREYPYVNGERKLPGLREVGGGRLAPPEGVPGLPLMYGVIARWQGRPTR</sequence>
<dbReference type="AlphaFoldDB" id="A0A510HN48"/>
<evidence type="ECO:0000313" key="2">
    <source>
        <dbReference type="EMBL" id="BBL79907.1"/>
    </source>
</evidence>
<dbReference type="InterPro" id="IPR029063">
    <property type="entry name" value="SAM-dependent_MTases_sf"/>
</dbReference>
<accession>A0A510HN48</accession>
<dbReference type="Gene3D" id="3.40.50.150">
    <property type="entry name" value="Vaccinia Virus protein VP39"/>
    <property type="match status" value="1"/>
</dbReference>
<keyword evidence="2" id="KW-0808">Transferase</keyword>
<protein>
    <submittedName>
        <fullName evidence="2">Methyltransferase type 12</fullName>
    </submittedName>
</protein>
<keyword evidence="3" id="KW-1185">Reference proteome</keyword>
<dbReference type="RefSeq" id="WP_143527929.1">
    <property type="nucleotide sequence ID" value="NZ_AP019791.1"/>
</dbReference>
<evidence type="ECO:0000313" key="3">
    <source>
        <dbReference type="Proteomes" id="UP000318065"/>
    </source>
</evidence>
<feature type="domain" description="Methyltransferase" evidence="1">
    <location>
        <begin position="54"/>
        <end position="147"/>
    </location>
</feature>
<dbReference type="GO" id="GO:0032259">
    <property type="term" value="P:methylation"/>
    <property type="evidence" value="ECO:0007669"/>
    <property type="project" value="UniProtKB-KW"/>
</dbReference>
<evidence type="ECO:0000259" key="1">
    <source>
        <dbReference type="Pfam" id="PF13649"/>
    </source>
</evidence>
<dbReference type="Pfam" id="PF13649">
    <property type="entry name" value="Methyltransf_25"/>
    <property type="match status" value="1"/>
</dbReference>